<feature type="domain" description="HTH araC/xylS-type" evidence="4">
    <location>
        <begin position="175"/>
        <end position="273"/>
    </location>
</feature>
<dbReference type="InterPro" id="IPR009057">
    <property type="entry name" value="Homeodomain-like_sf"/>
</dbReference>
<evidence type="ECO:0000256" key="2">
    <source>
        <dbReference type="ARBA" id="ARBA00023125"/>
    </source>
</evidence>
<keyword evidence="1" id="KW-0805">Transcription regulation</keyword>
<dbReference type="Proteomes" id="UP000823909">
    <property type="component" value="Unassembled WGS sequence"/>
</dbReference>
<evidence type="ECO:0000259" key="4">
    <source>
        <dbReference type="PROSITE" id="PS01124"/>
    </source>
</evidence>
<dbReference type="PROSITE" id="PS00041">
    <property type="entry name" value="HTH_ARAC_FAMILY_1"/>
    <property type="match status" value="1"/>
</dbReference>
<accession>A0A9D2RFY0</accession>
<evidence type="ECO:0000313" key="6">
    <source>
        <dbReference type="Proteomes" id="UP000823909"/>
    </source>
</evidence>
<protein>
    <submittedName>
        <fullName evidence="5">PocR ligand-binding domain-containing protein</fullName>
    </submittedName>
</protein>
<dbReference type="AlphaFoldDB" id="A0A9D2RFY0"/>
<evidence type="ECO:0000256" key="3">
    <source>
        <dbReference type="ARBA" id="ARBA00023163"/>
    </source>
</evidence>
<sequence length="281" mass="32265">MKLEFNYDQLLKLMKDFYILTGIRVVLYDDEYRQLLSWPENDCAFCSAIKQHPELCRKCTESDLHSFHECDSQKKLILYQCHAGLIEAAVPLISNHIIIGYLMFGQIGVADSHPELRSRLQRYVKQYDVTLPSSINDIPLKAIRQIRAAGTIMQAFTSYTLSNETVAFRSQNFTEKLRGYLLSHLSDPLDVDTVAAALGISRSKLYIECSKYLGTGIAEYIRQLRIDRAKELLRDTDKSITEIAADVGFDDYNYFCRVFKKSAGYPAKKYRKLFHVAQDLS</sequence>
<keyword evidence="2" id="KW-0238">DNA-binding</keyword>
<dbReference type="PANTHER" id="PTHR43280">
    <property type="entry name" value="ARAC-FAMILY TRANSCRIPTIONAL REGULATOR"/>
    <property type="match status" value="1"/>
</dbReference>
<evidence type="ECO:0000313" key="5">
    <source>
        <dbReference type="EMBL" id="HJD42686.1"/>
    </source>
</evidence>
<reference evidence="5" key="1">
    <citation type="journal article" date="2021" name="PeerJ">
        <title>Extensive microbial diversity within the chicken gut microbiome revealed by metagenomics and culture.</title>
        <authorList>
            <person name="Gilroy R."/>
            <person name="Ravi A."/>
            <person name="Getino M."/>
            <person name="Pursley I."/>
            <person name="Horton D.L."/>
            <person name="Alikhan N.F."/>
            <person name="Baker D."/>
            <person name="Gharbi K."/>
            <person name="Hall N."/>
            <person name="Watson M."/>
            <person name="Adriaenssens E.M."/>
            <person name="Foster-Nyarko E."/>
            <person name="Jarju S."/>
            <person name="Secka A."/>
            <person name="Antonio M."/>
            <person name="Oren A."/>
            <person name="Chaudhuri R.R."/>
            <person name="La Ragione R."/>
            <person name="Hildebrand F."/>
            <person name="Pallen M.J."/>
        </authorList>
    </citation>
    <scope>NUCLEOTIDE SEQUENCE</scope>
    <source>
        <strain evidence="5">ChiBcec15-3976</strain>
    </source>
</reference>
<dbReference type="SMART" id="SM00342">
    <property type="entry name" value="HTH_ARAC"/>
    <property type="match status" value="1"/>
</dbReference>
<dbReference type="PROSITE" id="PS01124">
    <property type="entry name" value="HTH_ARAC_FAMILY_2"/>
    <property type="match status" value="1"/>
</dbReference>
<dbReference type="Gene3D" id="1.10.10.60">
    <property type="entry name" value="Homeodomain-like"/>
    <property type="match status" value="1"/>
</dbReference>
<dbReference type="InterPro" id="IPR018062">
    <property type="entry name" value="HTH_AraC-typ_CS"/>
</dbReference>
<dbReference type="SUPFAM" id="SSF46689">
    <property type="entry name" value="Homeodomain-like"/>
    <property type="match status" value="2"/>
</dbReference>
<dbReference type="Pfam" id="PF12833">
    <property type="entry name" value="HTH_18"/>
    <property type="match status" value="1"/>
</dbReference>
<dbReference type="EMBL" id="DWUU01000041">
    <property type="protein sequence ID" value="HJD42686.1"/>
    <property type="molecule type" value="Genomic_DNA"/>
</dbReference>
<reference evidence="5" key="2">
    <citation type="submission" date="2021-04" db="EMBL/GenBank/DDBJ databases">
        <authorList>
            <person name="Gilroy R."/>
        </authorList>
    </citation>
    <scope>NUCLEOTIDE SEQUENCE</scope>
    <source>
        <strain evidence="5">ChiBcec15-3976</strain>
    </source>
</reference>
<dbReference type="GO" id="GO:0043565">
    <property type="term" value="F:sequence-specific DNA binding"/>
    <property type="evidence" value="ECO:0007669"/>
    <property type="project" value="InterPro"/>
</dbReference>
<name>A0A9D2RFY0_9FIRM</name>
<dbReference type="InterPro" id="IPR018060">
    <property type="entry name" value="HTH_AraC"/>
</dbReference>
<comment type="caution">
    <text evidence="5">The sequence shown here is derived from an EMBL/GenBank/DDBJ whole genome shotgun (WGS) entry which is preliminary data.</text>
</comment>
<keyword evidence="3" id="KW-0804">Transcription</keyword>
<dbReference type="Pfam" id="PF10114">
    <property type="entry name" value="PocR"/>
    <property type="match status" value="1"/>
</dbReference>
<dbReference type="PANTHER" id="PTHR43280:SF10">
    <property type="entry name" value="REGULATORY PROTEIN POCR"/>
    <property type="match status" value="1"/>
</dbReference>
<gene>
    <name evidence="5" type="ORF">H9910_06720</name>
</gene>
<evidence type="ECO:0000256" key="1">
    <source>
        <dbReference type="ARBA" id="ARBA00023015"/>
    </source>
</evidence>
<organism evidence="5 6">
    <name type="scientific">Candidatus Mediterraneibacter quadrami</name>
    <dbReference type="NCBI Taxonomy" id="2838684"/>
    <lineage>
        <taxon>Bacteria</taxon>
        <taxon>Bacillati</taxon>
        <taxon>Bacillota</taxon>
        <taxon>Clostridia</taxon>
        <taxon>Lachnospirales</taxon>
        <taxon>Lachnospiraceae</taxon>
        <taxon>Mediterraneibacter</taxon>
    </lineage>
</organism>
<dbReference type="GO" id="GO:0003700">
    <property type="term" value="F:DNA-binding transcription factor activity"/>
    <property type="evidence" value="ECO:0007669"/>
    <property type="project" value="InterPro"/>
</dbReference>
<proteinExistence type="predicted"/>
<dbReference type="InterPro" id="IPR018771">
    <property type="entry name" value="PocR_dom"/>
</dbReference>